<accession>A0A3B0ZI69</accession>
<dbReference type="Gene3D" id="3.20.20.450">
    <property type="entry name" value="EAL domain"/>
    <property type="match status" value="1"/>
</dbReference>
<feature type="domain" description="EAL" evidence="1">
    <location>
        <begin position="1"/>
        <end position="56"/>
    </location>
</feature>
<dbReference type="InterPro" id="IPR050706">
    <property type="entry name" value="Cyclic-di-GMP_PDE-like"/>
</dbReference>
<dbReference type="PANTHER" id="PTHR33121:SF71">
    <property type="entry name" value="OXYGEN SENSOR PROTEIN DOSP"/>
    <property type="match status" value="1"/>
</dbReference>
<dbReference type="PANTHER" id="PTHR33121">
    <property type="entry name" value="CYCLIC DI-GMP PHOSPHODIESTERASE PDEF"/>
    <property type="match status" value="1"/>
</dbReference>
<dbReference type="PROSITE" id="PS50883">
    <property type="entry name" value="EAL"/>
    <property type="match status" value="1"/>
</dbReference>
<organism evidence="2">
    <name type="scientific">hydrothermal vent metagenome</name>
    <dbReference type="NCBI Taxonomy" id="652676"/>
    <lineage>
        <taxon>unclassified sequences</taxon>
        <taxon>metagenomes</taxon>
        <taxon>ecological metagenomes</taxon>
    </lineage>
</organism>
<dbReference type="InterPro" id="IPR001633">
    <property type="entry name" value="EAL_dom"/>
</dbReference>
<dbReference type="GO" id="GO:0071111">
    <property type="term" value="F:cyclic-guanylate-specific phosphodiesterase activity"/>
    <property type="evidence" value="ECO:0007669"/>
    <property type="project" value="InterPro"/>
</dbReference>
<protein>
    <submittedName>
        <fullName evidence="2">Diguanylate cyclase/phosphodiesterase (GGDEF &amp; EAL domains) with PAS/PAC sensor(S)</fullName>
    </submittedName>
</protein>
<sequence>MIALAQDMGLTVIAEGVEDKAQLQFLKSCGCDLVQGFYFSEALPNNDFIHYVEHTL</sequence>
<proteinExistence type="predicted"/>
<gene>
    <name evidence="2" type="ORF">MNBD_GAMMA16-486</name>
</gene>
<dbReference type="SUPFAM" id="SSF141868">
    <property type="entry name" value="EAL domain-like"/>
    <property type="match status" value="1"/>
</dbReference>
<dbReference type="EMBL" id="UOFO01000136">
    <property type="protein sequence ID" value="VAW87943.1"/>
    <property type="molecule type" value="Genomic_DNA"/>
</dbReference>
<evidence type="ECO:0000313" key="2">
    <source>
        <dbReference type="EMBL" id="VAW87943.1"/>
    </source>
</evidence>
<dbReference type="AlphaFoldDB" id="A0A3B0ZI69"/>
<dbReference type="Pfam" id="PF00563">
    <property type="entry name" value="EAL"/>
    <property type="match status" value="1"/>
</dbReference>
<reference evidence="2" key="1">
    <citation type="submission" date="2018-06" db="EMBL/GenBank/DDBJ databases">
        <authorList>
            <person name="Zhirakovskaya E."/>
        </authorList>
    </citation>
    <scope>NUCLEOTIDE SEQUENCE</scope>
</reference>
<dbReference type="InterPro" id="IPR035919">
    <property type="entry name" value="EAL_sf"/>
</dbReference>
<evidence type="ECO:0000259" key="1">
    <source>
        <dbReference type="PROSITE" id="PS50883"/>
    </source>
</evidence>
<name>A0A3B0ZI69_9ZZZZ</name>